<proteinExistence type="inferred from homology"/>
<dbReference type="AlphaFoldDB" id="A0A1J5RPV9"/>
<name>A0A1J5RPV9_9ZZZZ</name>
<dbReference type="EMBL" id="MLJW01000196">
    <property type="protein sequence ID" value="OIQ93991.1"/>
    <property type="molecule type" value="Genomic_DNA"/>
</dbReference>
<evidence type="ECO:0000259" key="3">
    <source>
        <dbReference type="Pfam" id="PF00171"/>
    </source>
</evidence>
<reference evidence="4" key="1">
    <citation type="submission" date="2016-10" db="EMBL/GenBank/DDBJ databases">
        <title>Sequence of Gallionella enrichment culture.</title>
        <authorList>
            <person name="Poehlein A."/>
            <person name="Muehling M."/>
            <person name="Daniel R."/>
        </authorList>
    </citation>
    <scope>NUCLEOTIDE SEQUENCE</scope>
</reference>
<organism evidence="4">
    <name type="scientific">mine drainage metagenome</name>
    <dbReference type="NCBI Taxonomy" id="410659"/>
    <lineage>
        <taxon>unclassified sequences</taxon>
        <taxon>metagenomes</taxon>
        <taxon>ecological metagenomes</taxon>
    </lineage>
</organism>
<dbReference type="Pfam" id="PF00171">
    <property type="entry name" value="Aldedh"/>
    <property type="match status" value="1"/>
</dbReference>
<comment type="similarity">
    <text evidence="1">Belongs to the aldehyde dehydrogenase family.</text>
</comment>
<dbReference type="PANTHER" id="PTHR43353">
    <property type="entry name" value="SUCCINATE-SEMIALDEHYDE DEHYDROGENASE, MITOCHONDRIAL"/>
    <property type="match status" value="1"/>
</dbReference>
<dbReference type="InterPro" id="IPR016161">
    <property type="entry name" value="Ald_DH/histidinol_DH"/>
</dbReference>
<dbReference type="CDD" id="cd07103">
    <property type="entry name" value="ALDH_F5_SSADH_GabD"/>
    <property type="match status" value="1"/>
</dbReference>
<sequence>MTADLRDDAAHPVPLLYIGGAWRTGRAATATVIRNPATGLALAELSHASTEDLGEALASVERGFALWRRTPAAERANVLERAANLLAARVESVARLITLEQGKPLAEARAEVLGTAQTLKYSGAQATRITGRILPSAEPGAQWEIQPQPVGPCAMFSPWNMPLVLAARKVGPALAAGCAAILKPSEEAPSAVAVMVECLRQAGLPADVLNLVYGVPSEVSATLIASPVIRKISLTGSVAVGRLIAGLAAPQFQRVTLELGGHAPVIVLDDVDVPAVALQCVVAKYRNAGQLCLAPTRFLIHSAVYERFVACFVDAAQRLKVGDGLGPDVDMGPLANERQLRSIEARVADALAEGATLLAGGTRLGDAGYFYAPTVLADLTPAMRMLLDEPFGPVALMCRVASLDDALLQANRCSLGLAGYAFTHSAPAQRRIQCELEVGSLALNNVRVSCAEAPFGGVKDSGIGYEGGDEGLDAYLTMRTTHRLA</sequence>
<accession>A0A1J5RPV9</accession>
<dbReference type="GO" id="GO:0009450">
    <property type="term" value="P:gamma-aminobutyric acid catabolic process"/>
    <property type="evidence" value="ECO:0007669"/>
    <property type="project" value="TreeGrafter"/>
</dbReference>
<dbReference type="InterPro" id="IPR016162">
    <property type="entry name" value="Ald_DH_N"/>
</dbReference>
<feature type="domain" description="Aldehyde dehydrogenase" evidence="3">
    <location>
        <begin position="23"/>
        <end position="480"/>
    </location>
</feature>
<dbReference type="InterPro" id="IPR015590">
    <property type="entry name" value="Aldehyde_DH_dom"/>
</dbReference>
<dbReference type="InterPro" id="IPR050740">
    <property type="entry name" value="Aldehyde_DH_Superfamily"/>
</dbReference>
<dbReference type="InterPro" id="IPR016163">
    <property type="entry name" value="Ald_DH_C"/>
</dbReference>
<dbReference type="GO" id="GO:0018462">
    <property type="term" value="F:4-(hydroxymethyl)benzenesulfonate dehydrogenase activity"/>
    <property type="evidence" value="ECO:0007669"/>
    <property type="project" value="UniProtKB-EC"/>
</dbReference>
<dbReference type="GO" id="GO:0004777">
    <property type="term" value="F:succinate-semialdehyde dehydrogenase (NAD+) activity"/>
    <property type="evidence" value="ECO:0007669"/>
    <property type="project" value="TreeGrafter"/>
</dbReference>
<comment type="caution">
    <text evidence="4">The sequence shown here is derived from an EMBL/GenBank/DDBJ whole genome shotgun (WGS) entry which is preliminary data.</text>
</comment>
<protein>
    <submittedName>
        <fullName evidence="4">4-(Hydroxymethyl)benzenesulfonate dehydrogenase TsaD1</fullName>
        <ecNumber evidence="4">1.1.1.257</ecNumber>
    </submittedName>
</protein>
<dbReference type="FunFam" id="3.40.605.10:FF:000007">
    <property type="entry name" value="NAD/NADP-dependent betaine aldehyde dehydrogenase"/>
    <property type="match status" value="1"/>
</dbReference>
<evidence type="ECO:0000256" key="2">
    <source>
        <dbReference type="ARBA" id="ARBA00023002"/>
    </source>
</evidence>
<dbReference type="Gene3D" id="3.40.605.10">
    <property type="entry name" value="Aldehyde Dehydrogenase, Chain A, domain 1"/>
    <property type="match status" value="1"/>
</dbReference>
<evidence type="ECO:0000313" key="4">
    <source>
        <dbReference type="EMBL" id="OIQ93991.1"/>
    </source>
</evidence>
<evidence type="ECO:0000256" key="1">
    <source>
        <dbReference type="ARBA" id="ARBA00009986"/>
    </source>
</evidence>
<dbReference type="Gene3D" id="3.40.309.10">
    <property type="entry name" value="Aldehyde Dehydrogenase, Chain A, domain 2"/>
    <property type="match status" value="1"/>
</dbReference>
<dbReference type="EC" id="1.1.1.257" evidence="4"/>
<gene>
    <name evidence="4" type="primary">tsaD1</name>
    <name evidence="4" type="ORF">GALL_240860</name>
</gene>
<dbReference type="PANTHER" id="PTHR43353:SF5">
    <property type="entry name" value="SUCCINATE-SEMIALDEHYDE DEHYDROGENASE, MITOCHONDRIAL"/>
    <property type="match status" value="1"/>
</dbReference>
<dbReference type="SUPFAM" id="SSF53720">
    <property type="entry name" value="ALDH-like"/>
    <property type="match status" value="1"/>
</dbReference>
<keyword evidence="2 4" id="KW-0560">Oxidoreductase</keyword>